<evidence type="ECO:0000313" key="2">
    <source>
        <dbReference type="EMBL" id="SVA58555.1"/>
    </source>
</evidence>
<keyword evidence="1" id="KW-0812">Transmembrane</keyword>
<feature type="transmembrane region" description="Helical" evidence="1">
    <location>
        <begin position="31"/>
        <end position="48"/>
    </location>
</feature>
<gene>
    <name evidence="2" type="ORF">METZ01_LOCUS111409</name>
</gene>
<keyword evidence="1" id="KW-1133">Transmembrane helix</keyword>
<name>A0A381X1E0_9ZZZZ</name>
<organism evidence="2">
    <name type="scientific">marine metagenome</name>
    <dbReference type="NCBI Taxonomy" id="408172"/>
    <lineage>
        <taxon>unclassified sequences</taxon>
        <taxon>metagenomes</taxon>
        <taxon>ecological metagenomes</taxon>
    </lineage>
</organism>
<evidence type="ECO:0000256" key="1">
    <source>
        <dbReference type="SAM" id="Phobius"/>
    </source>
</evidence>
<sequence>MAFYCELCETTLVCGASAILTYTVLDPATKIFIPMMFVGSMLGVIATFKRKAAFAIILTTWFVIMNFIALIKLFG</sequence>
<protein>
    <submittedName>
        <fullName evidence="2">Uncharacterized protein</fullName>
    </submittedName>
</protein>
<proteinExistence type="predicted"/>
<dbReference type="EMBL" id="UINC01013573">
    <property type="protein sequence ID" value="SVA58555.1"/>
    <property type="molecule type" value="Genomic_DNA"/>
</dbReference>
<feature type="transmembrane region" description="Helical" evidence="1">
    <location>
        <begin position="55"/>
        <end position="74"/>
    </location>
</feature>
<reference evidence="2" key="1">
    <citation type="submission" date="2018-05" db="EMBL/GenBank/DDBJ databases">
        <authorList>
            <person name="Lanie J.A."/>
            <person name="Ng W.-L."/>
            <person name="Kazmierczak K.M."/>
            <person name="Andrzejewski T.M."/>
            <person name="Davidsen T.M."/>
            <person name="Wayne K.J."/>
            <person name="Tettelin H."/>
            <person name="Glass J.I."/>
            <person name="Rusch D."/>
            <person name="Podicherti R."/>
            <person name="Tsui H.-C.T."/>
            <person name="Winkler M.E."/>
        </authorList>
    </citation>
    <scope>NUCLEOTIDE SEQUENCE</scope>
</reference>
<keyword evidence="1" id="KW-0472">Membrane</keyword>
<dbReference type="AlphaFoldDB" id="A0A381X1E0"/>
<accession>A0A381X1E0</accession>